<feature type="region of interest" description="Disordered" evidence="1">
    <location>
        <begin position="443"/>
        <end position="489"/>
    </location>
</feature>
<protein>
    <submittedName>
        <fullName evidence="2">Uncharacterized protein</fullName>
    </submittedName>
</protein>
<sequence length="489" mass="52807">MRPARFGDLVSVAREHWTEALQWSSVQGRLEDPTLDAAFERSVTVLLRYAERIEVGFGWRPRNPGFTQDASACADSLRDVLAFMPSDEAARAVRKSDVARSLMLGSEALGCGLDLLSAHFEVGRDGGLRAVTDIGREMTGSVGAKSFFGVVSDHSRQLADVAAASGRQELASKLRVASSFGTRYATRPRRQIMNAVLPEKRSQSQQVSRTAILREPGEERLPAKVPLLDGEDRNRALAGLKASTAWFVRAGTPSSARTWRSLATSTLMTCEISGLLTRMLMARARELGLAKEVQALATVEARIGELTEQWSGIRDLWRGVRCSSGSTLDSLAVDAGEVVVRLGRLAYADRAWRPTGGAVFKTIPPRALAPGTNGFGEITGAVTDALTVCRTSAAWGSAALGGPISGLVSPEQFEPRRERFWQSYQKADQAALDAETAMTAARKSLAGATGTPDRQAQQSFPNPANSRTAPRADVRPRNSTQRRGRSRAP</sequence>
<keyword evidence="3" id="KW-1185">Reference proteome</keyword>
<accession>A0A3N1D3F5</accession>
<evidence type="ECO:0000313" key="2">
    <source>
        <dbReference type="EMBL" id="ROO88077.1"/>
    </source>
</evidence>
<dbReference type="RefSeq" id="WP_123667305.1">
    <property type="nucleotide sequence ID" value="NZ_RJKE01000001.1"/>
</dbReference>
<dbReference type="EMBL" id="RJKE01000001">
    <property type="protein sequence ID" value="ROO88077.1"/>
    <property type="molecule type" value="Genomic_DNA"/>
</dbReference>
<comment type="caution">
    <text evidence="2">The sequence shown here is derived from an EMBL/GenBank/DDBJ whole genome shotgun (WGS) entry which is preliminary data.</text>
</comment>
<dbReference type="AlphaFoldDB" id="A0A3N1D3F5"/>
<organism evidence="2 3">
    <name type="scientific">Actinocorallia herbida</name>
    <dbReference type="NCBI Taxonomy" id="58109"/>
    <lineage>
        <taxon>Bacteria</taxon>
        <taxon>Bacillati</taxon>
        <taxon>Actinomycetota</taxon>
        <taxon>Actinomycetes</taxon>
        <taxon>Streptosporangiales</taxon>
        <taxon>Thermomonosporaceae</taxon>
        <taxon>Actinocorallia</taxon>
    </lineage>
</organism>
<gene>
    <name evidence="2" type="ORF">EDD29_5734</name>
</gene>
<reference evidence="2 3" key="1">
    <citation type="submission" date="2018-11" db="EMBL/GenBank/DDBJ databases">
        <title>Sequencing the genomes of 1000 actinobacteria strains.</title>
        <authorList>
            <person name="Klenk H.-P."/>
        </authorList>
    </citation>
    <scope>NUCLEOTIDE SEQUENCE [LARGE SCALE GENOMIC DNA]</scope>
    <source>
        <strain evidence="2 3">DSM 44254</strain>
    </source>
</reference>
<dbReference type="Proteomes" id="UP000272400">
    <property type="component" value="Unassembled WGS sequence"/>
</dbReference>
<feature type="compositionally biased region" description="Basic residues" evidence="1">
    <location>
        <begin position="480"/>
        <end position="489"/>
    </location>
</feature>
<feature type="compositionally biased region" description="Polar residues" evidence="1">
    <location>
        <begin position="452"/>
        <end position="468"/>
    </location>
</feature>
<evidence type="ECO:0000256" key="1">
    <source>
        <dbReference type="SAM" id="MobiDB-lite"/>
    </source>
</evidence>
<proteinExistence type="predicted"/>
<name>A0A3N1D3F5_9ACTN</name>
<evidence type="ECO:0000313" key="3">
    <source>
        <dbReference type="Proteomes" id="UP000272400"/>
    </source>
</evidence>